<dbReference type="STRING" id="1844.UG56_025085"/>
<sequence>MLSALFAGATSGITFVRRSYEPPMDYPAMNESELEESAVGSSPAKPARTKDRLETPSTRATGEPAPTKAPRKVKPSGSKSAEPRESEEPSESVGPFGGLGALLGLGDGR</sequence>
<dbReference type="EMBL" id="JZDQ02000049">
    <property type="protein sequence ID" value="OIJ23963.1"/>
    <property type="molecule type" value="Genomic_DNA"/>
</dbReference>
<accession>A0A1J4MXE8</accession>
<evidence type="ECO:0000313" key="3">
    <source>
        <dbReference type="Proteomes" id="UP000033772"/>
    </source>
</evidence>
<proteinExistence type="predicted"/>
<organism evidence="2 3">
    <name type="scientific">Nocardioides luteus</name>
    <dbReference type="NCBI Taxonomy" id="1844"/>
    <lineage>
        <taxon>Bacteria</taxon>
        <taxon>Bacillati</taxon>
        <taxon>Actinomycetota</taxon>
        <taxon>Actinomycetes</taxon>
        <taxon>Propionibacteriales</taxon>
        <taxon>Nocardioidaceae</taxon>
        <taxon>Nocardioides</taxon>
    </lineage>
</organism>
<dbReference type="Proteomes" id="UP000033772">
    <property type="component" value="Unassembled WGS sequence"/>
</dbReference>
<name>A0A1J4MXE8_9ACTN</name>
<protein>
    <submittedName>
        <fullName evidence="2">Uncharacterized protein</fullName>
    </submittedName>
</protein>
<feature type="region of interest" description="Disordered" evidence="1">
    <location>
        <begin position="1"/>
        <end position="109"/>
    </location>
</feature>
<comment type="caution">
    <text evidence="2">The sequence shown here is derived from an EMBL/GenBank/DDBJ whole genome shotgun (WGS) entry which is preliminary data.</text>
</comment>
<evidence type="ECO:0000313" key="2">
    <source>
        <dbReference type="EMBL" id="OIJ23963.1"/>
    </source>
</evidence>
<keyword evidence="3" id="KW-1185">Reference proteome</keyword>
<feature type="compositionally biased region" description="Gly residues" evidence="1">
    <location>
        <begin position="95"/>
        <end position="109"/>
    </location>
</feature>
<dbReference type="AlphaFoldDB" id="A0A1J4MXE8"/>
<evidence type="ECO:0000256" key="1">
    <source>
        <dbReference type="SAM" id="MobiDB-lite"/>
    </source>
</evidence>
<reference evidence="2" key="1">
    <citation type="submission" date="2016-10" db="EMBL/GenBank/DDBJ databases">
        <title>Draft Genome Sequence of Nocardioides luteus Strain BAFB, an Alkane-Degrading Bacterium Isolated from JP-7 Polluted Soil.</title>
        <authorList>
            <person name="Brown L."/>
            <person name="Ruiz O.N."/>
            <person name="Gunasekera T."/>
        </authorList>
    </citation>
    <scope>NUCLEOTIDE SEQUENCE [LARGE SCALE GENOMIC DNA]</scope>
    <source>
        <strain evidence="2">BAFB</strain>
    </source>
</reference>
<gene>
    <name evidence="2" type="ORF">UG56_025085</name>
</gene>